<reference evidence="1" key="3">
    <citation type="submission" date="2025-09" db="UniProtKB">
        <authorList>
            <consortium name="Ensembl"/>
        </authorList>
    </citation>
    <scope>IDENTIFICATION</scope>
</reference>
<dbReference type="GeneTree" id="ENSGT00860000135723"/>
<name>H2XKB4_CIOIN</name>
<proteinExistence type="predicted"/>
<protein>
    <submittedName>
        <fullName evidence="1">Uncharacterized protein</fullName>
    </submittedName>
</protein>
<dbReference type="Ensembl" id="ENSCINT00000034393.1">
    <property type="protein sequence ID" value="ENSCINP00000030096.1"/>
    <property type="gene ID" value="ENSCING00000019537.1"/>
</dbReference>
<reference evidence="2" key="1">
    <citation type="journal article" date="2002" name="Science">
        <title>The draft genome of Ciona intestinalis: insights into chordate and vertebrate origins.</title>
        <authorList>
            <person name="Dehal P."/>
            <person name="Satou Y."/>
            <person name="Campbell R.K."/>
            <person name="Chapman J."/>
            <person name="Degnan B."/>
            <person name="De Tomaso A."/>
            <person name="Davidson B."/>
            <person name="Di Gregorio A."/>
            <person name="Gelpke M."/>
            <person name="Goodstein D.M."/>
            <person name="Harafuji N."/>
            <person name="Hastings K.E."/>
            <person name="Ho I."/>
            <person name="Hotta K."/>
            <person name="Huang W."/>
            <person name="Kawashima T."/>
            <person name="Lemaire P."/>
            <person name="Martinez D."/>
            <person name="Meinertzhagen I.A."/>
            <person name="Necula S."/>
            <person name="Nonaka M."/>
            <person name="Putnam N."/>
            <person name="Rash S."/>
            <person name="Saiga H."/>
            <person name="Satake M."/>
            <person name="Terry A."/>
            <person name="Yamada L."/>
            <person name="Wang H.G."/>
            <person name="Awazu S."/>
            <person name="Azumi K."/>
            <person name="Boore J."/>
            <person name="Branno M."/>
            <person name="Chin-Bow S."/>
            <person name="DeSantis R."/>
            <person name="Doyle S."/>
            <person name="Francino P."/>
            <person name="Keys D.N."/>
            <person name="Haga S."/>
            <person name="Hayashi H."/>
            <person name="Hino K."/>
            <person name="Imai K.S."/>
            <person name="Inaba K."/>
            <person name="Kano S."/>
            <person name="Kobayashi K."/>
            <person name="Kobayashi M."/>
            <person name="Lee B.I."/>
            <person name="Makabe K.W."/>
            <person name="Manohar C."/>
            <person name="Matassi G."/>
            <person name="Medina M."/>
            <person name="Mochizuki Y."/>
            <person name="Mount S."/>
            <person name="Morishita T."/>
            <person name="Miura S."/>
            <person name="Nakayama A."/>
            <person name="Nishizaka S."/>
            <person name="Nomoto H."/>
            <person name="Ohta F."/>
            <person name="Oishi K."/>
            <person name="Rigoutsos I."/>
            <person name="Sano M."/>
            <person name="Sasaki A."/>
            <person name="Sasakura Y."/>
            <person name="Shoguchi E."/>
            <person name="Shin-i T."/>
            <person name="Spagnuolo A."/>
            <person name="Stainier D."/>
            <person name="Suzuki M.M."/>
            <person name="Tassy O."/>
            <person name="Takatori N."/>
            <person name="Tokuoka M."/>
            <person name="Yagi K."/>
            <person name="Yoshizaki F."/>
            <person name="Wada S."/>
            <person name="Zhang C."/>
            <person name="Hyatt P.D."/>
            <person name="Larimer F."/>
            <person name="Detter C."/>
            <person name="Doggett N."/>
            <person name="Glavina T."/>
            <person name="Hawkins T."/>
            <person name="Richardson P."/>
            <person name="Lucas S."/>
            <person name="Kohara Y."/>
            <person name="Levine M."/>
            <person name="Satoh N."/>
            <person name="Rokhsar D.S."/>
        </authorList>
    </citation>
    <scope>NUCLEOTIDE SEQUENCE [LARGE SCALE GENOMIC DNA]</scope>
</reference>
<keyword evidence="2" id="KW-1185">Reference proteome</keyword>
<dbReference type="AlphaFoldDB" id="H2XKB4"/>
<reference evidence="1" key="2">
    <citation type="submission" date="2025-08" db="UniProtKB">
        <authorList>
            <consortium name="Ensembl"/>
        </authorList>
    </citation>
    <scope>IDENTIFICATION</scope>
</reference>
<evidence type="ECO:0000313" key="2">
    <source>
        <dbReference type="Proteomes" id="UP000008144"/>
    </source>
</evidence>
<dbReference type="Proteomes" id="UP000008144">
    <property type="component" value="Unassembled WGS sequence"/>
</dbReference>
<sequence length="44" mass="5087">MCIYNVGVMDQLWLKSQVPWCAYPKTSTIHNCVKLRCDKTALNN</sequence>
<organism evidence="1 2">
    <name type="scientific">Ciona intestinalis</name>
    <name type="common">Transparent sea squirt</name>
    <name type="synonym">Ascidia intestinalis</name>
    <dbReference type="NCBI Taxonomy" id="7719"/>
    <lineage>
        <taxon>Eukaryota</taxon>
        <taxon>Metazoa</taxon>
        <taxon>Chordata</taxon>
        <taxon>Tunicata</taxon>
        <taxon>Ascidiacea</taxon>
        <taxon>Phlebobranchia</taxon>
        <taxon>Cionidae</taxon>
        <taxon>Ciona</taxon>
    </lineage>
</organism>
<evidence type="ECO:0000313" key="1">
    <source>
        <dbReference type="Ensembl" id="ENSCINP00000030096.1"/>
    </source>
</evidence>
<dbReference type="InParanoid" id="H2XKB4"/>
<accession>H2XKB4</accession>
<dbReference type="HOGENOM" id="CLU_3224254_0_0_1"/>